<evidence type="ECO:0000313" key="4">
    <source>
        <dbReference type="Proteomes" id="UP000051952"/>
    </source>
</evidence>
<dbReference type="AlphaFoldDB" id="A0A0S4J1K7"/>
<name>A0A0S4J1K7_BODSA</name>
<feature type="transmembrane region" description="Helical" evidence="2">
    <location>
        <begin position="71"/>
        <end position="97"/>
    </location>
</feature>
<feature type="transmembrane region" description="Helical" evidence="2">
    <location>
        <begin position="324"/>
        <end position="342"/>
    </location>
</feature>
<sequence length="573" mass="60767">MAKETVSVLLSVTASESINASSRSVVASVSQSTSRQNNSVSSSTSPSTYNCSATESNLVPFIAVNDLLPPVAVQALVVAAAAPLASVALSTSVAGVLQRNFVALRFSGCASSDARSNGIESQRGQSMSVSENPTRLSFGDSAGAMYRGAAVGNMLLVAAAGSLIAPVGLVYSRCKKPDTSSAPRTLAASLGKLRLPGRAFVVLAVLLQPTVTAAAGLLMMSPLPVGDVVLSIVTIGVLVLLVGAPAWIVLRGCRVLVTAVDIPSRGGVVDYIAGRRVAWIPRSELPLTSSGSWLLDRSVAGAECFALQFNSFIGRVGSGAWRELYFLFGCLWSVVTGVVGALDPNDLTSCYVAQITLVVVPALSLITLLVVRPFISPFDRNLHTVLDLLSLAVAILSCVNEGQVAQSVSYVEVAMSTGVSLVRILLQLEIKKTTSNSKRGAPLDPKISPRNPFGKQRSNHHRQSVVEKQYMQHDIISSDSSTRQHQIYAVIIHSAELWNAGHPHRSTLPLDPSMVIAAGEEMCRHALEYGRHRTSNTFGSAFIPMAVQRRHLLRLILMATQMSAHASRSEPPV</sequence>
<feature type="region of interest" description="Disordered" evidence="1">
    <location>
        <begin position="112"/>
        <end position="132"/>
    </location>
</feature>
<feature type="transmembrane region" description="Helical" evidence="2">
    <location>
        <begin position="228"/>
        <end position="250"/>
    </location>
</feature>
<keyword evidence="4" id="KW-1185">Reference proteome</keyword>
<evidence type="ECO:0000256" key="2">
    <source>
        <dbReference type="SAM" id="Phobius"/>
    </source>
</evidence>
<keyword evidence="2" id="KW-0812">Transmembrane</keyword>
<feature type="region of interest" description="Disordered" evidence="1">
    <location>
        <begin position="436"/>
        <end position="464"/>
    </location>
</feature>
<gene>
    <name evidence="3" type="ORF">BSAL_74270</name>
</gene>
<evidence type="ECO:0000256" key="1">
    <source>
        <dbReference type="SAM" id="MobiDB-lite"/>
    </source>
</evidence>
<organism evidence="3 4">
    <name type="scientific">Bodo saltans</name>
    <name type="common">Flagellated protozoan</name>
    <dbReference type="NCBI Taxonomy" id="75058"/>
    <lineage>
        <taxon>Eukaryota</taxon>
        <taxon>Discoba</taxon>
        <taxon>Euglenozoa</taxon>
        <taxon>Kinetoplastea</taxon>
        <taxon>Metakinetoplastina</taxon>
        <taxon>Eubodonida</taxon>
        <taxon>Bodonidae</taxon>
        <taxon>Bodo</taxon>
    </lineage>
</organism>
<reference evidence="4" key="1">
    <citation type="submission" date="2015-09" db="EMBL/GenBank/DDBJ databases">
        <authorList>
            <consortium name="Pathogen Informatics"/>
        </authorList>
    </citation>
    <scope>NUCLEOTIDE SEQUENCE [LARGE SCALE GENOMIC DNA]</scope>
    <source>
        <strain evidence="4">Lake Konstanz</strain>
    </source>
</reference>
<dbReference type="Proteomes" id="UP000051952">
    <property type="component" value="Unassembled WGS sequence"/>
</dbReference>
<proteinExistence type="predicted"/>
<evidence type="ECO:0000313" key="3">
    <source>
        <dbReference type="EMBL" id="CUG09354.1"/>
    </source>
</evidence>
<feature type="transmembrane region" description="Helical" evidence="2">
    <location>
        <begin position="199"/>
        <end position="222"/>
    </location>
</feature>
<keyword evidence="2" id="KW-0472">Membrane</keyword>
<feature type="transmembrane region" description="Helical" evidence="2">
    <location>
        <begin position="354"/>
        <end position="375"/>
    </location>
</feature>
<protein>
    <submittedName>
        <fullName evidence="3">Membrane-associated protein, putative</fullName>
    </submittedName>
</protein>
<keyword evidence="2" id="KW-1133">Transmembrane helix</keyword>
<dbReference type="EMBL" id="CYKH01000645">
    <property type="protein sequence ID" value="CUG09354.1"/>
    <property type="molecule type" value="Genomic_DNA"/>
</dbReference>
<accession>A0A0S4J1K7</accession>
<dbReference type="VEuPathDB" id="TriTrypDB:BSAL_74270"/>